<reference evidence="1 2" key="1">
    <citation type="submission" date="2006-12" db="EMBL/GenBank/DDBJ databases">
        <authorList>
            <person name="Hendrix L."/>
            <person name="Mohamoud Y."/>
            <person name="Radune D."/>
            <person name="Shvartsbeyn A."/>
            <person name="Daugherty S."/>
            <person name="Dodson R."/>
            <person name="Durkin A.S."/>
            <person name="Harkins D."/>
            <person name="Huot H."/>
            <person name="Kothari S.P."/>
            <person name="Madupu R."/>
            <person name="Li J."/>
            <person name="Nelson W.C."/>
            <person name="Shrivastava S."/>
            <person name="Giglio M.G."/>
            <person name="Haft D."/>
            <person name="Selengut J."/>
            <person name="Fraser-Ligget C."/>
            <person name="Seshadri R."/>
        </authorList>
    </citation>
    <scope>NUCLEOTIDE SEQUENCE [LARGE SCALE GENOMIC DNA]</scope>
    <source>
        <strain evidence="2">ATCC 35685 / NCTC 12138 / KC583</strain>
    </source>
</reference>
<name>A1UTR7_BARBK</name>
<accession>A1UTR7</accession>
<dbReference type="AlphaFoldDB" id="A1UTR7"/>
<dbReference type="HOGENOM" id="CLU_3165040_0_0_5"/>
<organism evidence="1 2">
    <name type="scientific">Bartonella bacilliformis (strain ATCC 35685 / KC583 / Herrer 020/F12,63)</name>
    <dbReference type="NCBI Taxonomy" id="360095"/>
    <lineage>
        <taxon>Bacteria</taxon>
        <taxon>Pseudomonadati</taxon>
        <taxon>Pseudomonadota</taxon>
        <taxon>Alphaproteobacteria</taxon>
        <taxon>Hyphomicrobiales</taxon>
        <taxon>Bartonellaceae</taxon>
        <taxon>Bartonella</taxon>
    </lineage>
</organism>
<gene>
    <name evidence="1" type="ordered locus">BARBAKC583_1107</name>
</gene>
<dbReference type="Proteomes" id="UP000000643">
    <property type="component" value="Chromosome"/>
</dbReference>
<dbReference type="KEGG" id="bbk:BARBAKC583_1107"/>
<dbReference type="EMBL" id="CP000524">
    <property type="protein sequence ID" value="ABM45623.1"/>
    <property type="molecule type" value="Genomic_DNA"/>
</dbReference>
<protein>
    <submittedName>
        <fullName evidence="1">Uncharacterized protein</fullName>
    </submittedName>
</protein>
<evidence type="ECO:0000313" key="2">
    <source>
        <dbReference type="Proteomes" id="UP000000643"/>
    </source>
</evidence>
<evidence type="ECO:0000313" key="1">
    <source>
        <dbReference type="EMBL" id="ABM45623.1"/>
    </source>
</evidence>
<proteinExistence type="predicted"/>
<sequence>MQLKGEVSNLVTYEDCNEKFSGVFCTFLNSYVFPHSYVFYCNASILN</sequence>